<feature type="signal peptide" evidence="2">
    <location>
        <begin position="1"/>
        <end position="22"/>
    </location>
</feature>
<dbReference type="SUPFAM" id="SSF49329">
    <property type="entry name" value="Cu,Zn superoxide dismutase-like"/>
    <property type="match status" value="1"/>
</dbReference>
<dbReference type="InterPro" id="IPR018152">
    <property type="entry name" value="SOD_Cu/Zn_BS"/>
</dbReference>
<dbReference type="EMBL" id="CP111017">
    <property type="protein sequence ID" value="WAR07514.1"/>
    <property type="molecule type" value="Genomic_DNA"/>
</dbReference>
<dbReference type="PRINTS" id="PR00068">
    <property type="entry name" value="CUZNDISMTASE"/>
</dbReference>
<dbReference type="InterPro" id="IPR001424">
    <property type="entry name" value="SOD_Cu_Zn_dom"/>
</dbReference>
<dbReference type="PROSITE" id="PS00087">
    <property type="entry name" value="SOD_CU_ZN_1"/>
    <property type="match status" value="1"/>
</dbReference>
<sequence>MAVWRGFECLFIFVSLFALCCGQWGWRLPPGYACVERPVQAICRLRPNPTLMSSEYRDIQGIVIFTQRITCFGHYSLQVKINIAGLPANGTWDYHGIHVHESGDMSRGCESMGPHYNPYGTAHGSPRDPESRRHVGDFGNVVKDPFGNIQGALFDNIASLVGRTSILRRGVVLHEMQDDLGRGINRESLRTGNAGRRLACCVIEPL</sequence>
<comment type="function">
    <text evidence="1">Destroys radicals which are normally produced within the cells and which are toxic to biological systems.</text>
</comment>
<comment type="catalytic activity">
    <reaction evidence="1">
        <text>2 superoxide + 2 H(+) = H2O2 + O2</text>
        <dbReference type="Rhea" id="RHEA:20696"/>
        <dbReference type="ChEBI" id="CHEBI:15378"/>
        <dbReference type="ChEBI" id="CHEBI:15379"/>
        <dbReference type="ChEBI" id="CHEBI:16240"/>
        <dbReference type="ChEBI" id="CHEBI:18421"/>
        <dbReference type="EC" id="1.15.1.1"/>
    </reaction>
</comment>
<keyword evidence="5" id="KW-1185">Reference proteome</keyword>
<dbReference type="InterPro" id="IPR024134">
    <property type="entry name" value="SOD_Cu/Zn_/chaperone"/>
</dbReference>
<organism evidence="4 5">
    <name type="scientific">Mya arenaria</name>
    <name type="common">Soft-shell clam</name>
    <dbReference type="NCBI Taxonomy" id="6604"/>
    <lineage>
        <taxon>Eukaryota</taxon>
        <taxon>Metazoa</taxon>
        <taxon>Spiralia</taxon>
        <taxon>Lophotrochozoa</taxon>
        <taxon>Mollusca</taxon>
        <taxon>Bivalvia</taxon>
        <taxon>Autobranchia</taxon>
        <taxon>Heteroconchia</taxon>
        <taxon>Euheterodonta</taxon>
        <taxon>Imparidentia</taxon>
        <taxon>Neoheterodontei</taxon>
        <taxon>Myida</taxon>
        <taxon>Myoidea</taxon>
        <taxon>Myidae</taxon>
        <taxon>Mya</taxon>
    </lineage>
</organism>
<dbReference type="InterPro" id="IPR036423">
    <property type="entry name" value="SOD-like_Cu/Zn_dom_sf"/>
</dbReference>
<keyword evidence="1" id="KW-0186">Copper</keyword>
<evidence type="ECO:0000256" key="2">
    <source>
        <dbReference type="SAM" id="SignalP"/>
    </source>
</evidence>
<evidence type="ECO:0000259" key="3">
    <source>
        <dbReference type="Pfam" id="PF00080"/>
    </source>
</evidence>
<comment type="similarity">
    <text evidence="1">Belongs to the Cu-Zn superoxide dismutase family.</text>
</comment>
<evidence type="ECO:0000313" key="4">
    <source>
        <dbReference type="EMBL" id="WAR07514.1"/>
    </source>
</evidence>
<keyword evidence="2" id="KW-0732">Signal</keyword>
<keyword evidence="1" id="KW-0560">Oxidoreductase</keyword>
<evidence type="ECO:0000313" key="5">
    <source>
        <dbReference type="Proteomes" id="UP001164746"/>
    </source>
</evidence>
<protein>
    <recommendedName>
        <fullName evidence="1">Superoxide dismutase [Cu-Zn]</fullName>
        <ecNumber evidence="1">1.15.1.1</ecNumber>
    </recommendedName>
</protein>
<comment type="cofactor">
    <cofactor evidence="1">
        <name>Zn(2+)</name>
        <dbReference type="ChEBI" id="CHEBI:29105"/>
    </cofactor>
    <text evidence="1">Binds 1 zinc ion per subunit.</text>
</comment>
<dbReference type="Proteomes" id="UP001164746">
    <property type="component" value="Chromosome 6"/>
</dbReference>
<dbReference type="CDD" id="cd00305">
    <property type="entry name" value="Cu-Zn_Superoxide_Dismutase"/>
    <property type="match status" value="1"/>
</dbReference>
<keyword evidence="1" id="KW-0862">Zinc</keyword>
<dbReference type="Pfam" id="PF00080">
    <property type="entry name" value="Sod_Cu"/>
    <property type="match status" value="1"/>
</dbReference>
<keyword evidence="1" id="KW-0479">Metal-binding</keyword>
<proteinExistence type="inferred from homology"/>
<dbReference type="PANTHER" id="PTHR10003">
    <property type="entry name" value="SUPEROXIDE DISMUTASE CU-ZN -RELATED"/>
    <property type="match status" value="1"/>
</dbReference>
<evidence type="ECO:0000256" key="1">
    <source>
        <dbReference type="RuleBase" id="RU000393"/>
    </source>
</evidence>
<dbReference type="PROSITE" id="PS00332">
    <property type="entry name" value="SOD_CU_ZN_2"/>
    <property type="match status" value="1"/>
</dbReference>
<feature type="domain" description="Superoxide dismutase copper/zinc binding" evidence="3">
    <location>
        <begin position="60"/>
        <end position="203"/>
    </location>
</feature>
<dbReference type="EC" id="1.15.1.1" evidence="1"/>
<accession>A0ABY7EEB8</accession>
<dbReference type="Gene3D" id="2.60.40.200">
    <property type="entry name" value="Superoxide dismutase, copper/zinc binding domain"/>
    <property type="match status" value="1"/>
</dbReference>
<comment type="cofactor">
    <cofactor evidence="1">
        <name>Cu cation</name>
        <dbReference type="ChEBI" id="CHEBI:23378"/>
    </cofactor>
    <text evidence="1">Binds 1 copper ion per subunit.</text>
</comment>
<reference evidence="4" key="1">
    <citation type="submission" date="2022-11" db="EMBL/GenBank/DDBJ databases">
        <title>Centuries of genome instability and evolution in soft-shell clam transmissible cancer (bioRxiv).</title>
        <authorList>
            <person name="Hart S.F.M."/>
            <person name="Yonemitsu M.A."/>
            <person name="Giersch R.M."/>
            <person name="Beal B.F."/>
            <person name="Arriagada G."/>
            <person name="Davis B.W."/>
            <person name="Ostrander E.A."/>
            <person name="Goff S.P."/>
            <person name="Metzger M.J."/>
        </authorList>
    </citation>
    <scope>NUCLEOTIDE SEQUENCE</scope>
    <source>
        <strain evidence="4">MELC-2E11</strain>
        <tissue evidence="4">Siphon/mantle</tissue>
    </source>
</reference>
<feature type="chain" id="PRO_5045818945" description="Superoxide dismutase [Cu-Zn]" evidence="2">
    <location>
        <begin position="23"/>
        <end position="206"/>
    </location>
</feature>
<gene>
    <name evidence="4" type="ORF">MAR_017472</name>
</gene>
<name>A0ABY7EEB8_MYAAR</name>